<comment type="caution">
    <text evidence="2">The sequence shown here is derived from an EMBL/GenBank/DDBJ whole genome shotgun (WGS) entry which is preliminary data.</text>
</comment>
<evidence type="ECO:0000259" key="1">
    <source>
        <dbReference type="Pfam" id="PF22483"/>
    </source>
</evidence>
<dbReference type="RefSeq" id="WP_052559287.1">
    <property type="nucleotide sequence ID" value="NZ_JMCC02000205.1"/>
</dbReference>
<dbReference type="EMBL" id="JMCC02000205">
    <property type="protein sequence ID" value="KIG11665.1"/>
    <property type="molecule type" value="Genomic_DNA"/>
</dbReference>
<dbReference type="PANTHER" id="PTHR35004">
    <property type="entry name" value="TRANSPOSASE RV3428C-RELATED"/>
    <property type="match status" value="1"/>
</dbReference>
<protein>
    <submittedName>
        <fullName evidence="2">Mobile element protein</fullName>
    </submittedName>
</protein>
<dbReference type="AlphaFoldDB" id="A0A0C2CPM0"/>
<dbReference type="Pfam" id="PF22483">
    <property type="entry name" value="Mu-transpos_C_2"/>
    <property type="match status" value="1"/>
</dbReference>
<evidence type="ECO:0000313" key="2">
    <source>
        <dbReference type="EMBL" id="KIG11665.1"/>
    </source>
</evidence>
<gene>
    <name evidence="2" type="ORF">DB30_02884</name>
</gene>
<accession>A0A0C2CPM0</accession>
<sequence>MATIGAERDVTVLNPRLTNWVLEVAGQRKHGTTHKRPLEVFEAIERSKMLPLPTLRWEPITWRQPMLQRDCHALVGGARYSAPWRLIGKQLLARVGSKSVELYFENTRVATHDLRPPGGRS</sequence>
<feature type="domain" description="Transposase for insertion sequence element IS21-like C-terminal" evidence="1">
    <location>
        <begin position="52"/>
        <end position="113"/>
    </location>
</feature>
<dbReference type="InterPro" id="IPR054353">
    <property type="entry name" value="IstA-like_C"/>
</dbReference>
<reference evidence="2 3" key="1">
    <citation type="submission" date="2014-12" db="EMBL/GenBank/DDBJ databases">
        <title>Genome assembly of Enhygromyxa salina DSM 15201.</title>
        <authorList>
            <person name="Sharma G."/>
            <person name="Subramanian S."/>
        </authorList>
    </citation>
    <scope>NUCLEOTIDE SEQUENCE [LARGE SCALE GENOMIC DNA]</scope>
    <source>
        <strain evidence="2 3">DSM 15201</strain>
    </source>
</reference>
<name>A0A0C2CPM0_9BACT</name>
<organism evidence="2 3">
    <name type="scientific">Enhygromyxa salina</name>
    <dbReference type="NCBI Taxonomy" id="215803"/>
    <lineage>
        <taxon>Bacteria</taxon>
        <taxon>Pseudomonadati</taxon>
        <taxon>Myxococcota</taxon>
        <taxon>Polyangia</taxon>
        <taxon>Nannocystales</taxon>
        <taxon>Nannocystaceae</taxon>
        <taxon>Enhygromyxa</taxon>
    </lineage>
</organism>
<proteinExistence type="predicted"/>
<dbReference type="Proteomes" id="UP000031599">
    <property type="component" value="Unassembled WGS sequence"/>
</dbReference>
<evidence type="ECO:0000313" key="3">
    <source>
        <dbReference type="Proteomes" id="UP000031599"/>
    </source>
</evidence>